<name>A0A2G5SK49_9PELO</name>
<dbReference type="AlphaFoldDB" id="A0A2G5SK49"/>
<evidence type="ECO:0000313" key="2">
    <source>
        <dbReference type="Proteomes" id="UP000230233"/>
    </source>
</evidence>
<comment type="caution">
    <text evidence="1">The sequence shown here is derived from an EMBL/GenBank/DDBJ whole genome shotgun (WGS) entry which is preliminary data.</text>
</comment>
<dbReference type="EMBL" id="PDUG01000006">
    <property type="protein sequence ID" value="PIC15428.1"/>
    <property type="molecule type" value="Genomic_DNA"/>
</dbReference>
<proteinExistence type="predicted"/>
<evidence type="ECO:0000313" key="1">
    <source>
        <dbReference type="EMBL" id="PIC15428.1"/>
    </source>
</evidence>
<gene>
    <name evidence="1" type="primary">Cnig_chr_X.g22407</name>
    <name evidence="1" type="ORF">B9Z55_022407</name>
</gene>
<organism evidence="1 2">
    <name type="scientific">Caenorhabditis nigoni</name>
    <dbReference type="NCBI Taxonomy" id="1611254"/>
    <lineage>
        <taxon>Eukaryota</taxon>
        <taxon>Metazoa</taxon>
        <taxon>Ecdysozoa</taxon>
        <taxon>Nematoda</taxon>
        <taxon>Chromadorea</taxon>
        <taxon>Rhabditida</taxon>
        <taxon>Rhabditina</taxon>
        <taxon>Rhabditomorpha</taxon>
        <taxon>Rhabditoidea</taxon>
        <taxon>Rhabditidae</taxon>
        <taxon>Peloderinae</taxon>
        <taxon>Caenorhabditis</taxon>
    </lineage>
</organism>
<reference evidence="2" key="1">
    <citation type="submission" date="2017-10" db="EMBL/GenBank/DDBJ databases">
        <title>Rapid genome shrinkage in a self-fertile nematode reveals novel sperm competition proteins.</title>
        <authorList>
            <person name="Yin D."/>
            <person name="Schwarz E.M."/>
            <person name="Thomas C.G."/>
            <person name="Felde R.L."/>
            <person name="Korf I.F."/>
            <person name="Cutter A.D."/>
            <person name="Schartner C.M."/>
            <person name="Ralston E.J."/>
            <person name="Meyer B.J."/>
            <person name="Haag E.S."/>
        </authorList>
    </citation>
    <scope>NUCLEOTIDE SEQUENCE [LARGE SCALE GENOMIC DNA]</scope>
    <source>
        <strain evidence="2">JU1422</strain>
    </source>
</reference>
<accession>A0A2G5SK49</accession>
<keyword evidence="2" id="KW-1185">Reference proteome</keyword>
<sequence length="83" mass="9651">MEEEGSRRRPSDAVLCECSVLAARRTNARSRTKAIVVNPRTSSQRRFRRFIESIVRKVFDNQRKSPRDVSLFFLLLLLLLLSS</sequence>
<dbReference type="OrthoDB" id="5586at2759"/>
<protein>
    <submittedName>
        <fullName evidence="1">Uncharacterized protein</fullName>
    </submittedName>
</protein>
<dbReference type="Proteomes" id="UP000230233">
    <property type="component" value="Chromosome X"/>
</dbReference>